<feature type="compositionally biased region" description="Basic and acidic residues" evidence="1">
    <location>
        <begin position="8"/>
        <end position="31"/>
    </location>
</feature>
<dbReference type="RefSeq" id="WP_253053474.1">
    <property type="nucleotide sequence ID" value="NZ_JAMXWN010000004.1"/>
</dbReference>
<dbReference type="EMBL" id="JBHSTQ010000005">
    <property type="protein sequence ID" value="MFC6386307.1"/>
    <property type="molecule type" value="Genomic_DNA"/>
</dbReference>
<protein>
    <submittedName>
        <fullName evidence="2">Uncharacterized protein</fullName>
    </submittedName>
</protein>
<name>A0ABW1WFC8_9BACL</name>
<evidence type="ECO:0000313" key="2">
    <source>
        <dbReference type="EMBL" id="MFC6386307.1"/>
    </source>
</evidence>
<gene>
    <name evidence="2" type="ORF">ACFP7A_06825</name>
</gene>
<organism evidence="2 3">
    <name type="scientific">Sporolactobacillus kofuensis</name>
    <dbReference type="NCBI Taxonomy" id="269672"/>
    <lineage>
        <taxon>Bacteria</taxon>
        <taxon>Bacillati</taxon>
        <taxon>Bacillota</taxon>
        <taxon>Bacilli</taxon>
        <taxon>Bacillales</taxon>
        <taxon>Sporolactobacillaceae</taxon>
        <taxon>Sporolactobacillus</taxon>
    </lineage>
</organism>
<evidence type="ECO:0000313" key="3">
    <source>
        <dbReference type="Proteomes" id="UP001596267"/>
    </source>
</evidence>
<keyword evidence="3" id="KW-1185">Reference proteome</keyword>
<comment type="caution">
    <text evidence="2">The sequence shown here is derived from an EMBL/GenBank/DDBJ whole genome shotgun (WGS) entry which is preliminary data.</text>
</comment>
<dbReference type="Proteomes" id="UP001596267">
    <property type="component" value="Unassembled WGS sequence"/>
</dbReference>
<proteinExistence type="predicted"/>
<evidence type="ECO:0000256" key="1">
    <source>
        <dbReference type="SAM" id="MobiDB-lite"/>
    </source>
</evidence>
<sequence>MLSDFGESSDKQADPVRGDLKEQCSSEQVTNEKQRDILTNLLSWKGNVNLDGTAGTDRALIAKQLVHSMMHKRDGDCEQISHVDQSQIDEEYYREHYGSANGRRSNQKSNEKENECNKFYDTVRKNPVHNYSDERIDDYWTTDLDDIEIESALEENGLEDVQDSDEAISEYEREIMDTD</sequence>
<feature type="region of interest" description="Disordered" evidence="1">
    <location>
        <begin position="1"/>
        <end position="31"/>
    </location>
</feature>
<reference evidence="3" key="1">
    <citation type="journal article" date="2019" name="Int. J. Syst. Evol. Microbiol.">
        <title>The Global Catalogue of Microorganisms (GCM) 10K type strain sequencing project: providing services to taxonomists for standard genome sequencing and annotation.</title>
        <authorList>
            <consortium name="The Broad Institute Genomics Platform"/>
            <consortium name="The Broad Institute Genome Sequencing Center for Infectious Disease"/>
            <person name="Wu L."/>
            <person name="Ma J."/>
        </authorList>
    </citation>
    <scope>NUCLEOTIDE SEQUENCE [LARGE SCALE GENOMIC DNA]</scope>
    <source>
        <strain evidence="3">CCUG 42001</strain>
    </source>
</reference>
<accession>A0ABW1WFC8</accession>